<protein>
    <submittedName>
        <fullName evidence="1">Zinc ribbon-containing protein</fullName>
    </submittedName>
</protein>
<evidence type="ECO:0000313" key="2">
    <source>
        <dbReference type="Proteomes" id="UP000811844"/>
    </source>
</evidence>
<accession>A0ABS5I629</accession>
<name>A0ABS5I629_9GAMM</name>
<organism evidence="1 2">
    <name type="scientific">Shewanella intestini</name>
    <dbReference type="NCBI Taxonomy" id="2017544"/>
    <lineage>
        <taxon>Bacteria</taxon>
        <taxon>Pseudomonadati</taxon>
        <taxon>Pseudomonadota</taxon>
        <taxon>Gammaproteobacteria</taxon>
        <taxon>Alteromonadales</taxon>
        <taxon>Shewanellaceae</taxon>
        <taxon>Shewanella</taxon>
    </lineage>
</organism>
<sequence>MSERSSALLDLYQALITQVKRQYEQNNSLTTKSLFDSVTKGKDYLKLKSTVKDDELDLVEDFLKRDIASFLKQENADNFRFSPAVIAMEETLWQWLGGLSDRSQVQWHEITSDFEHQGVYRAGEVINQGKVICNQCHHELDIEFPSIIPGCPNCDHGEFSREALAP</sequence>
<dbReference type="Pfam" id="PF07295">
    <property type="entry name" value="DUF1451"/>
    <property type="match status" value="1"/>
</dbReference>
<comment type="caution">
    <text evidence="1">The sequence shown here is derived from an EMBL/GenBank/DDBJ whole genome shotgun (WGS) entry which is preliminary data.</text>
</comment>
<dbReference type="InterPro" id="IPR009912">
    <property type="entry name" value="DUF1451"/>
</dbReference>
<dbReference type="Proteomes" id="UP000811844">
    <property type="component" value="Unassembled WGS sequence"/>
</dbReference>
<gene>
    <name evidence="1" type="ORF">G3R48_15815</name>
</gene>
<keyword evidence="2" id="KW-1185">Reference proteome</keyword>
<reference evidence="1 2" key="1">
    <citation type="submission" date="2020-02" db="EMBL/GenBank/DDBJ databases">
        <title>Shewanella WXL01 sp. nov., a marine bacterium isolated from green algae in Luhuitou Fringing Reef (Northern South China Sea).</title>
        <authorList>
            <person name="Wang X."/>
        </authorList>
    </citation>
    <scope>NUCLEOTIDE SEQUENCE [LARGE SCALE GENOMIC DNA]</scope>
    <source>
        <strain evidence="1 2">MCCC 1A01895</strain>
    </source>
</reference>
<evidence type="ECO:0000313" key="1">
    <source>
        <dbReference type="EMBL" id="MBR9729446.1"/>
    </source>
</evidence>
<proteinExistence type="predicted"/>
<dbReference type="EMBL" id="JAAIKR010000020">
    <property type="protein sequence ID" value="MBR9729446.1"/>
    <property type="molecule type" value="Genomic_DNA"/>
</dbReference>
<dbReference type="RefSeq" id="WP_153661523.1">
    <property type="nucleotide sequence ID" value="NZ_JAAIKR010000020.1"/>
</dbReference>